<sequence length="517" mass="58928">MGSIQTIVLAAVVGWIIGLFYQLWWKPFRLRKHYEKQGIQGPPFRPLIGNLLELRRLTETVPPQASSLTELSKRRVAPELLSFFGSYGKVSVHEVGRKTRLLIVEAELAREVLVTKASFYQKADLSREAFWRLLGKGLVFSEGDFWLKQRRILRPGFRHQYLKVFFRVMNDACEDLVSKWQRKWENSNECVDVEIEVSKEMSLLTLDIISRALFGSNLGGKTHASEGAVALECLSGLLNSSLRSSYSYKRLLPGYSHLPTLENWRTRGREKFVNGLLEAIIHSRMTKRESVRNGEEDDIVGMMLDAVYEGSSTMSLSQLMHEAKTLFFAGHATTAIVLTWCLTLLSMNKEWQERARDEVQRVYGEESFLDVRRLGELKIVGMILNETLRLYPPVPTMSRQCMKPHHIGNISMLPDTTVVIPVVLFHQSEELWGKDAYLFKPERFENKEAKDLPGFMPFGGGPRICLGMNFAVMEAKVALSMLLKNFSFSLSPDYCHAPGLASSMRPRYGVPLIVKRV</sequence>
<accession>A0ACC2DTT3</accession>
<dbReference type="EMBL" id="CM055095">
    <property type="protein sequence ID" value="KAJ7557714.1"/>
    <property type="molecule type" value="Genomic_DNA"/>
</dbReference>
<protein>
    <submittedName>
        <fullName evidence="1">Uncharacterized protein</fullName>
    </submittedName>
</protein>
<keyword evidence="2" id="KW-1185">Reference proteome</keyword>
<gene>
    <name evidence="1" type="ORF">O6H91_04G006500</name>
</gene>
<reference evidence="2" key="1">
    <citation type="journal article" date="2024" name="Proc. Natl. Acad. Sci. U.S.A.">
        <title>Extraordinary preservation of gene collinearity over three hundred million years revealed in homosporous lycophytes.</title>
        <authorList>
            <person name="Li C."/>
            <person name="Wickell D."/>
            <person name="Kuo L.Y."/>
            <person name="Chen X."/>
            <person name="Nie B."/>
            <person name="Liao X."/>
            <person name="Peng D."/>
            <person name="Ji J."/>
            <person name="Jenkins J."/>
            <person name="Williams M."/>
            <person name="Shu S."/>
            <person name="Plott C."/>
            <person name="Barry K."/>
            <person name="Rajasekar S."/>
            <person name="Grimwood J."/>
            <person name="Han X."/>
            <person name="Sun S."/>
            <person name="Hou Z."/>
            <person name="He W."/>
            <person name="Dai G."/>
            <person name="Sun C."/>
            <person name="Schmutz J."/>
            <person name="Leebens-Mack J.H."/>
            <person name="Li F.W."/>
            <person name="Wang L."/>
        </authorList>
    </citation>
    <scope>NUCLEOTIDE SEQUENCE [LARGE SCALE GENOMIC DNA]</scope>
    <source>
        <strain evidence="2">cv. PW_Plant_1</strain>
    </source>
</reference>
<comment type="caution">
    <text evidence="1">The sequence shown here is derived from an EMBL/GenBank/DDBJ whole genome shotgun (WGS) entry which is preliminary data.</text>
</comment>
<name>A0ACC2DTT3_DIPCM</name>
<evidence type="ECO:0000313" key="1">
    <source>
        <dbReference type="EMBL" id="KAJ7557714.1"/>
    </source>
</evidence>
<dbReference type="Proteomes" id="UP001162992">
    <property type="component" value="Chromosome 4"/>
</dbReference>
<evidence type="ECO:0000313" key="2">
    <source>
        <dbReference type="Proteomes" id="UP001162992"/>
    </source>
</evidence>
<organism evidence="1 2">
    <name type="scientific">Diphasiastrum complanatum</name>
    <name type="common">Issler's clubmoss</name>
    <name type="synonym">Lycopodium complanatum</name>
    <dbReference type="NCBI Taxonomy" id="34168"/>
    <lineage>
        <taxon>Eukaryota</taxon>
        <taxon>Viridiplantae</taxon>
        <taxon>Streptophyta</taxon>
        <taxon>Embryophyta</taxon>
        <taxon>Tracheophyta</taxon>
        <taxon>Lycopodiopsida</taxon>
        <taxon>Lycopodiales</taxon>
        <taxon>Lycopodiaceae</taxon>
        <taxon>Lycopodioideae</taxon>
        <taxon>Diphasiastrum</taxon>
    </lineage>
</organism>
<proteinExistence type="predicted"/>